<dbReference type="InterPro" id="IPR051049">
    <property type="entry name" value="Dienelactone_hydrolase-like"/>
</dbReference>
<evidence type="ECO:0000313" key="3">
    <source>
        <dbReference type="Proteomes" id="UP000274033"/>
    </source>
</evidence>
<sequence length="192" mass="22190">MELKQNSNQCVILLHEIYGINSHIKHYANAFYQKGFDVYVPNLLQRITPFPYEEEDLAYQNFMTNVGFEKAQYDVNALINNLSNKYSHIRMIGFSIGATIAWLCSNNPSLHKVVGFYGSRIRQYTDVVPNAETILIFGEQEKSFNPIDLKTRISTYPHVFVKIVEGKHGFADPYSSKYNKHTTNDLSEYLFD</sequence>
<dbReference type="InterPro" id="IPR029058">
    <property type="entry name" value="AB_hydrolase_fold"/>
</dbReference>
<dbReference type="PANTHER" id="PTHR46623">
    <property type="entry name" value="CARBOXYMETHYLENEBUTENOLIDASE-RELATED"/>
    <property type="match status" value="1"/>
</dbReference>
<accession>A0A3N9UF91</accession>
<keyword evidence="2" id="KW-0378">Hydrolase</keyword>
<name>A0A3N9UF91_9BACI</name>
<dbReference type="AlphaFoldDB" id="A0A3N9UF91"/>
<keyword evidence="3" id="KW-1185">Reference proteome</keyword>
<feature type="domain" description="Dienelactone hydrolase" evidence="1">
    <location>
        <begin position="8"/>
        <end position="185"/>
    </location>
</feature>
<dbReference type="EMBL" id="RRCT01000007">
    <property type="protein sequence ID" value="RQW74840.1"/>
    <property type="molecule type" value="Genomic_DNA"/>
</dbReference>
<evidence type="ECO:0000259" key="1">
    <source>
        <dbReference type="Pfam" id="PF01738"/>
    </source>
</evidence>
<dbReference type="SUPFAM" id="SSF53474">
    <property type="entry name" value="alpha/beta-Hydrolases"/>
    <property type="match status" value="1"/>
</dbReference>
<proteinExistence type="predicted"/>
<protein>
    <submittedName>
        <fullName evidence="2">Dienelactone hydrolase family protein</fullName>
    </submittedName>
</protein>
<organism evidence="2 3">
    <name type="scientific">Lysinibacillus composti</name>
    <dbReference type="NCBI Taxonomy" id="720633"/>
    <lineage>
        <taxon>Bacteria</taxon>
        <taxon>Bacillati</taxon>
        <taxon>Bacillota</taxon>
        <taxon>Bacilli</taxon>
        <taxon>Bacillales</taxon>
        <taxon>Bacillaceae</taxon>
        <taxon>Lysinibacillus</taxon>
    </lineage>
</organism>
<evidence type="ECO:0000313" key="2">
    <source>
        <dbReference type="EMBL" id="RQW74840.1"/>
    </source>
</evidence>
<dbReference type="Pfam" id="PF01738">
    <property type="entry name" value="DLH"/>
    <property type="match status" value="1"/>
</dbReference>
<dbReference type="PANTHER" id="PTHR46623:SF6">
    <property type="entry name" value="ALPHA_BETA-HYDROLASES SUPERFAMILY PROTEIN"/>
    <property type="match status" value="1"/>
</dbReference>
<dbReference type="OrthoDB" id="115291at2"/>
<dbReference type="GO" id="GO:0016787">
    <property type="term" value="F:hydrolase activity"/>
    <property type="evidence" value="ECO:0007669"/>
    <property type="project" value="UniProtKB-KW"/>
</dbReference>
<comment type="caution">
    <text evidence="2">The sequence shown here is derived from an EMBL/GenBank/DDBJ whole genome shotgun (WGS) entry which is preliminary data.</text>
</comment>
<dbReference type="Gene3D" id="3.40.50.1820">
    <property type="entry name" value="alpha/beta hydrolase"/>
    <property type="match status" value="1"/>
</dbReference>
<dbReference type="Proteomes" id="UP000274033">
    <property type="component" value="Unassembled WGS sequence"/>
</dbReference>
<dbReference type="RefSeq" id="WP_124764264.1">
    <property type="nucleotide sequence ID" value="NZ_JAFBDY010000006.1"/>
</dbReference>
<gene>
    <name evidence="2" type="ORF">EBB45_09590</name>
</gene>
<dbReference type="InterPro" id="IPR002925">
    <property type="entry name" value="Dienelactn_hydro"/>
</dbReference>
<reference evidence="2 3" key="1">
    <citation type="journal article" date="2013" name="J. Microbiol.">
        <title>Lysinibacillus chungkukjangi sp. nov., isolated from Chungkukjang, Korean fermented soybean food.</title>
        <authorList>
            <person name="Kim S.J."/>
            <person name="Jang Y.H."/>
            <person name="Hamada M."/>
            <person name="Ahn J.H."/>
            <person name="Weon H.Y."/>
            <person name="Suzuki K."/>
            <person name="Whang K.S."/>
            <person name="Kwon S.W."/>
        </authorList>
    </citation>
    <scope>NUCLEOTIDE SEQUENCE [LARGE SCALE GENOMIC DNA]</scope>
    <source>
        <strain evidence="2 3">MCCC 1A12701</strain>
    </source>
</reference>